<dbReference type="PANTHER" id="PTHR12630:SF1">
    <property type="entry name" value="GLUCOSIDASE 2 SUBUNIT BETA"/>
    <property type="match status" value="1"/>
</dbReference>
<sequence length="472" mass="51784">MRNLLAFVVASTVIATKIRGVADENLARYKPDEDGLWACLSAPQVRIPLDRINDDYCDCPDGSDEPGTSACSGRSLAVFHCENLGHIPRDMPASRVNDGVCDYEYCCDGSDEWKGLVSCPNKCAEMAKQYKVDQAAERDRQRRGGLIKQQWLNKAKILKTDLQQQLAKANQKLLTANVALEQARIEANGDVVDEESVTAAVGRAVSLLEKYRDRVTMLESMLNNLEQEPSEAEGETAADVRSKVLSGLKAYRRSFPADAAEEESPEAIGAELQDLLLDLSRSDYRSGSNSLLVGLKRKLREVLEKNGILPGDETTANKSKKSAKKNRQVESAEEAVKKAQTIVDDLSTKLEDRNTGPDDLFLALEGICFSSDMGEYEYEICITGSASQTGKSSRSSTSLGSFKGNNEGFKFRYEDGAKCWNGPARSVEVTYSCGPENKILSVHEPEKCFYAIKAMSPLACNVSGDKADHDEL</sequence>
<dbReference type="GO" id="GO:0017177">
    <property type="term" value="C:glucosidase II complex"/>
    <property type="evidence" value="ECO:0007669"/>
    <property type="project" value="TreeGrafter"/>
</dbReference>
<dbReference type="Proteomes" id="UP000095023">
    <property type="component" value="Unassembled WGS sequence"/>
</dbReference>
<dbReference type="PROSITE" id="PS51914">
    <property type="entry name" value="MRH"/>
    <property type="match status" value="1"/>
</dbReference>
<feature type="chain" id="PRO_5009163279" description="Glucosidase 2 subunit beta" evidence="7">
    <location>
        <begin position="21"/>
        <end position="472"/>
    </location>
</feature>
<evidence type="ECO:0000259" key="8">
    <source>
        <dbReference type="PROSITE" id="PS51914"/>
    </source>
</evidence>
<feature type="domain" description="MRH" evidence="8">
    <location>
        <begin position="366"/>
        <end position="462"/>
    </location>
</feature>
<keyword evidence="10" id="KW-1185">Reference proteome</keyword>
<evidence type="ECO:0000256" key="1">
    <source>
        <dbReference type="ARBA" id="ARBA00022387"/>
    </source>
</evidence>
<feature type="region of interest" description="Disordered" evidence="6">
    <location>
        <begin position="310"/>
        <end position="334"/>
    </location>
</feature>
<dbReference type="InterPro" id="IPR028146">
    <property type="entry name" value="PRKCSH_N"/>
</dbReference>
<evidence type="ECO:0000256" key="2">
    <source>
        <dbReference type="ARBA" id="ARBA00022729"/>
    </source>
</evidence>
<evidence type="ECO:0000256" key="6">
    <source>
        <dbReference type="SAM" id="MobiDB-lite"/>
    </source>
</evidence>
<dbReference type="AlphaFoldDB" id="A0A1E4TJP1"/>
<dbReference type="Pfam" id="PF13015">
    <property type="entry name" value="PRKCSH_1"/>
    <property type="match status" value="1"/>
</dbReference>
<dbReference type="OrthoDB" id="28322at2759"/>
<evidence type="ECO:0000313" key="9">
    <source>
        <dbReference type="EMBL" id="ODV91963.1"/>
    </source>
</evidence>
<proteinExistence type="predicted"/>
<name>A0A1E4TJP1_9ASCO</name>
<dbReference type="InterPro" id="IPR044865">
    <property type="entry name" value="MRH_dom"/>
</dbReference>
<evidence type="ECO:0000256" key="3">
    <source>
        <dbReference type="ARBA" id="ARBA00022824"/>
    </source>
</evidence>
<dbReference type="Pfam" id="PF12999">
    <property type="entry name" value="PRKCSH-like"/>
    <property type="match status" value="1"/>
</dbReference>
<keyword evidence="4" id="KW-1015">Disulfide bond</keyword>
<evidence type="ECO:0000313" key="10">
    <source>
        <dbReference type="Proteomes" id="UP000095023"/>
    </source>
</evidence>
<dbReference type="EMBL" id="KV453841">
    <property type="protein sequence ID" value="ODV91963.1"/>
    <property type="molecule type" value="Genomic_DNA"/>
</dbReference>
<dbReference type="Gene3D" id="2.70.130.10">
    <property type="entry name" value="Mannose-6-phosphate receptor binding domain"/>
    <property type="match status" value="1"/>
</dbReference>
<dbReference type="GO" id="GO:0006491">
    <property type="term" value="P:N-glycan processing"/>
    <property type="evidence" value="ECO:0007669"/>
    <property type="project" value="TreeGrafter"/>
</dbReference>
<gene>
    <name evidence="9" type="ORF">CANCADRAFT_55720</name>
</gene>
<dbReference type="SUPFAM" id="SSF50911">
    <property type="entry name" value="Mannose 6-phosphate receptor domain"/>
    <property type="match status" value="1"/>
</dbReference>
<dbReference type="InterPro" id="IPR036607">
    <property type="entry name" value="PRKCSH"/>
</dbReference>
<feature type="coiled-coil region" evidence="5">
    <location>
        <begin position="152"/>
        <end position="228"/>
    </location>
</feature>
<dbReference type="PANTHER" id="PTHR12630">
    <property type="entry name" value="N-LINKED OLIGOSACCHARIDE PROCESSING"/>
    <property type="match status" value="1"/>
</dbReference>
<evidence type="ECO:0000256" key="4">
    <source>
        <dbReference type="ARBA" id="ARBA00023157"/>
    </source>
</evidence>
<keyword evidence="3" id="KW-0256">Endoplasmic reticulum</keyword>
<accession>A0A1E4TJP1</accession>
<keyword evidence="2 7" id="KW-0732">Signal</keyword>
<evidence type="ECO:0000256" key="5">
    <source>
        <dbReference type="SAM" id="Coils"/>
    </source>
</evidence>
<evidence type="ECO:0000256" key="7">
    <source>
        <dbReference type="SAM" id="SignalP"/>
    </source>
</evidence>
<organism evidence="9 10">
    <name type="scientific">Tortispora caseinolytica NRRL Y-17796</name>
    <dbReference type="NCBI Taxonomy" id="767744"/>
    <lineage>
        <taxon>Eukaryota</taxon>
        <taxon>Fungi</taxon>
        <taxon>Dikarya</taxon>
        <taxon>Ascomycota</taxon>
        <taxon>Saccharomycotina</taxon>
        <taxon>Trigonopsidomycetes</taxon>
        <taxon>Trigonopsidales</taxon>
        <taxon>Trigonopsidaceae</taxon>
        <taxon>Tortispora</taxon>
    </lineage>
</organism>
<reference evidence="10" key="1">
    <citation type="submission" date="2016-02" db="EMBL/GenBank/DDBJ databases">
        <title>Comparative genomics of biotechnologically important yeasts.</title>
        <authorList>
            <consortium name="DOE Joint Genome Institute"/>
            <person name="Riley R."/>
            <person name="Haridas S."/>
            <person name="Wolfe K.H."/>
            <person name="Lopes M.R."/>
            <person name="Hittinger C.T."/>
            <person name="Goker M."/>
            <person name="Salamov A."/>
            <person name="Wisecaver J."/>
            <person name="Long T.M."/>
            <person name="Aerts A.L."/>
            <person name="Barry K."/>
            <person name="Choi C."/>
            <person name="Clum A."/>
            <person name="Coughlan A.Y."/>
            <person name="Deshpande S."/>
            <person name="Douglass A.P."/>
            <person name="Hanson S.J."/>
            <person name="Klenk H.-P."/>
            <person name="Labutti K."/>
            <person name="Lapidus A."/>
            <person name="Lindquist E."/>
            <person name="Lipzen A."/>
            <person name="Meier-Kolthoff J.P."/>
            <person name="Ohm R.A."/>
            <person name="Otillar R.P."/>
            <person name="Pangilinan J."/>
            <person name="Peng Y."/>
            <person name="Rokas A."/>
            <person name="Rosa C.A."/>
            <person name="Scheuner C."/>
            <person name="Sibirny A.A."/>
            <person name="Slot J.C."/>
            <person name="Stielow J.B."/>
            <person name="Sun H."/>
            <person name="Kurtzman C.P."/>
            <person name="Blackwell M."/>
            <person name="Jeffries T.W."/>
            <person name="Grigoriev I.V."/>
        </authorList>
    </citation>
    <scope>NUCLEOTIDE SEQUENCE [LARGE SCALE GENOMIC DNA]</scope>
    <source>
        <strain evidence="10">NRRL Y-17796</strain>
    </source>
</reference>
<feature type="signal peptide" evidence="7">
    <location>
        <begin position="1"/>
        <end position="20"/>
    </location>
</feature>
<dbReference type="InterPro" id="IPR009011">
    <property type="entry name" value="Man6P_isomerase_rcpt-bd_dom_sf"/>
</dbReference>
<keyword evidence="5" id="KW-0175">Coiled coil</keyword>
<protein>
    <recommendedName>
        <fullName evidence="1">Glucosidase 2 subunit beta</fullName>
    </recommendedName>
</protein>
<dbReference type="InterPro" id="IPR039794">
    <property type="entry name" value="Gtb1-like"/>
</dbReference>